<reference evidence="1 2" key="1">
    <citation type="journal article" date="2016" name="Nat. Commun.">
        <title>Thousands of microbial genomes shed light on interconnected biogeochemical processes in an aquifer system.</title>
        <authorList>
            <person name="Anantharaman K."/>
            <person name="Brown C.T."/>
            <person name="Hug L.A."/>
            <person name="Sharon I."/>
            <person name="Castelle C.J."/>
            <person name="Probst A.J."/>
            <person name="Thomas B.C."/>
            <person name="Singh A."/>
            <person name="Wilkins M.J."/>
            <person name="Karaoz U."/>
            <person name="Brodie E.L."/>
            <person name="Williams K.H."/>
            <person name="Hubbard S.S."/>
            <person name="Banfield J.F."/>
        </authorList>
    </citation>
    <scope>NUCLEOTIDE SEQUENCE [LARGE SCALE GENOMIC DNA]</scope>
</reference>
<sequence length="283" mass="32295">MGNPEGFIYRNTEDERAYERTDLVLEEAHNRAVKVLENYKIKPENLSGVYSEEEIAGDNYEVRRLKEKFGEQPSKNYAELLEAVIFEHGELSEWFGPGADLIKTSDFDDIKNGVDMVVGFKQGKDNFSNLALGVDVTFGSKILSQKLEKIKKRIDKGKLGEIKYFDSELQKKVGPLELPQVVIGVEVETLREVGLLWMNRRNKELANHPIQAVILEETKRQLEAFKKYAESQGKNDIAVIYTKDLAIIRRIIANKKDITLGKLVKDRVFLGIKDELDKLFSVS</sequence>
<gene>
    <name evidence="1" type="ORF">A2648_03030</name>
</gene>
<evidence type="ECO:0000313" key="2">
    <source>
        <dbReference type="Proteomes" id="UP000178841"/>
    </source>
</evidence>
<comment type="caution">
    <text evidence="1">The sequence shown here is derived from an EMBL/GenBank/DDBJ whole genome shotgun (WGS) entry which is preliminary data.</text>
</comment>
<dbReference type="STRING" id="1798657.A2648_03030"/>
<protein>
    <submittedName>
        <fullName evidence="1">Uncharacterized protein</fullName>
    </submittedName>
</protein>
<name>A0A1G2CUI0_9BACT</name>
<organism evidence="1 2">
    <name type="scientific">Candidatus Lloydbacteria bacterium RIFCSPHIGHO2_01_FULL_41_20</name>
    <dbReference type="NCBI Taxonomy" id="1798657"/>
    <lineage>
        <taxon>Bacteria</taxon>
        <taxon>Candidatus Lloydiibacteriota</taxon>
    </lineage>
</organism>
<evidence type="ECO:0000313" key="1">
    <source>
        <dbReference type="EMBL" id="OGZ04108.1"/>
    </source>
</evidence>
<dbReference type="AlphaFoldDB" id="A0A1G2CUI0"/>
<dbReference type="EMBL" id="MHLH01000011">
    <property type="protein sequence ID" value="OGZ04108.1"/>
    <property type="molecule type" value="Genomic_DNA"/>
</dbReference>
<proteinExistence type="predicted"/>
<accession>A0A1G2CUI0</accession>
<dbReference type="Proteomes" id="UP000178841">
    <property type="component" value="Unassembled WGS sequence"/>
</dbReference>